<name>A0A382GFT0_9ZZZZ</name>
<reference evidence="8" key="1">
    <citation type="submission" date="2018-05" db="EMBL/GenBank/DDBJ databases">
        <authorList>
            <person name="Lanie J.A."/>
            <person name="Ng W.-L."/>
            <person name="Kazmierczak K.M."/>
            <person name="Andrzejewski T.M."/>
            <person name="Davidsen T.M."/>
            <person name="Wayne K.J."/>
            <person name="Tettelin H."/>
            <person name="Glass J.I."/>
            <person name="Rusch D."/>
            <person name="Podicherti R."/>
            <person name="Tsui H.-C.T."/>
            <person name="Winkler M.E."/>
        </authorList>
    </citation>
    <scope>NUCLEOTIDE SEQUENCE</scope>
</reference>
<dbReference type="PANTHER" id="PTHR43864:SF1">
    <property type="entry name" value="XANTHINE PHOSPHORIBOSYLTRANSFERASE"/>
    <property type="match status" value="1"/>
</dbReference>
<dbReference type="Pfam" id="PF00156">
    <property type="entry name" value="Pribosyltran"/>
    <property type="match status" value="1"/>
</dbReference>
<evidence type="ECO:0000313" key="8">
    <source>
        <dbReference type="EMBL" id="SVB74060.1"/>
    </source>
</evidence>
<keyword evidence="3" id="KW-0328">Glycosyltransferase</keyword>
<gene>
    <name evidence="8" type="ORF">METZ01_LOCUS226914</name>
</gene>
<accession>A0A382GFT0</accession>
<dbReference type="InterPro" id="IPR006273">
    <property type="entry name" value="Orotate_PRibTrfase_bac"/>
</dbReference>
<dbReference type="AlphaFoldDB" id="A0A382GFT0"/>
<dbReference type="InterPro" id="IPR050118">
    <property type="entry name" value="Pur/Pyrimidine_PRTase"/>
</dbReference>
<dbReference type="HAMAP" id="MF_01208">
    <property type="entry name" value="PyrE"/>
    <property type="match status" value="1"/>
</dbReference>
<proteinExistence type="inferred from homology"/>
<comment type="pathway">
    <text evidence="1">Pyrimidine metabolism; UMP biosynthesis via de novo pathway; UMP from orotate: step 1/2.</text>
</comment>
<dbReference type="PANTHER" id="PTHR43864">
    <property type="entry name" value="HYPOXANTHINE/GUANINE PHOSPHORIBOSYLTRANSFERASE"/>
    <property type="match status" value="1"/>
</dbReference>
<evidence type="ECO:0000256" key="6">
    <source>
        <dbReference type="ARBA" id="ARBA00022975"/>
    </source>
</evidence>
<dbReference type="Gene3D" id="3.40.50.2020">
    <property type="match status" value="1"/>
</dbReference>
<evidence type="ECO:0000256" key="3">
    <source>
        <dbReference type="ARBA" id="ARBA00022676"/>
    </source>
</evidence>
<dbReference type="GO" id="GO:0019856">
    <property type="term" value="P:pyrimidine nucleobase biosynthetic process"/>
    <property type="evidence" value="ECO:0007669"/>
    <property type="project" value="InterPro"/>
</dbReference>
<dbReference type="GO" id="GO:0004588">
    <property type="term" value="F:orotate phosphoribosyltransferase activity"/>
    <property type="evidence" value="ECO:0007669"/>
    <property type="project" value="UniProtKB-EC"/>
</dbReference>
<organism evidence="8">
    <name type="scientific">marine metagenome</name>
    <dbReference type="NCBI Taxonomy" id="408172"/>
    <lineage>
        <taxon>unclassified sequences</taxon>
        <taxon>metagenomes</taxon>
        <taxon>ecological metagenomes</taxon>
    </lineage>
</organism>
<dbReference type="UniPathway" id="UPA00070">
    <property type="reaction ID" value="UER00119"/>
</dbReference>
<dbReference type="NCBIfam" id="TIGR01367">
    <property type="entry name" value="pyrE_Therm"/>
    <property type="match status" value="1"/>
</dbReference>
<dbReference type="EC" id="2.4.2.10" evidence="2"/>
<keyword evidence="6" id="KW-0665">Pyrimidine biosynthesis</keyword>
<feature type="non-terminal residue" evidence="8">
    <location>
        <position position="1"/>
    </location>
</feature>
<dbReference type="GO" id="GO:0044205">
    <property type="term" value="P:'de novo' UMP biosynthetic process"/>
    <property type="evidence" value="ECO:0007669"/>
    <property type="project" value="UniProtKB-UniPathway"/>
</dbReference>
<dbReference type="InterPro" id="IPR000836">
    <property type="entry name" value="PRTase_dom"/>
</dbReference>
<evidence type="ECO:0000256" key="5">
    <source>
        <dbReference type="ARBA" id="ARBA00022726"/>
    </source>
</evidence>
<dbReference type="InterPro" id="IPR029057">
    <property type="entry name" value="PRTase-like"/>
</dbReference>
<evidence type="ECO:0000256" key="4">
    <source>
        <dbReference type="ARBA" id="ARBA00022679"/>
    </source>
</evidence>
<sequence>SSGRHSPTYFQCAQVLQFPQYLNLFACEIADHYKNSQVNVVISPAIGGVVLGTEVGRQLGVRTVFAERKNGIMSIRRGFRIEREERVLVIEDVITTGGSIKDVMNLVAECGAHIIGLGVLVDRSNGAVNLHKSQFSISVLEAFSFGPDEIPVDLAAVPVQKPGSR</sequence>
<dbReference type="EMBL" id="UINC01055321">
    <property type="protein sequence ID" value="SVB74060.1"/>
    <property type="molecule type" value="Genomic_DNA"/>
</dbReference>
<dbReference type="CDD" id="cd06223">
    <property type="entry name" value="PRTases_typeI"/>
    <property type="match status" value="1"/>
</dbReference>
<evidence type="ECO:0000256" key="1">
    <source>
        <dbReference type="ARBA" id="ARBA00004889"/>
    </source>
</evidence>
<protein>
    <recommendedName>
        <fullName evidence="2">orotate phosphoribosyltransferase</fullName>
        <ecNumber evidence="2">2.4.2.10</ecNumber>
    </recommendedName>
</protein>
<dbReference type="SUPFAM" id="SSF53271">
    <property type="entry name" value="PRTase-like"/>
    <property type="match status" value="1"/>
</dbReference>
<keyword evidence="4" id="KW-0808">Transferase</keyword>
<evidence type="ECO:0000259" key="7">
    <source>
        <dbReference type="Pfam" id="PF00156"/>
    </source>
</evidence>
<dbReference type="InterPro" id="IPR023031">
    <property type="entry name" value="OPRT"/>
</dbReference>
<evidence type="ECO:0000256" key="2">
    <source>
        <dbReference type="ARBA" id="ARBA00011971"/>
    </source>
</evidence>
<keyword evidence="5" id="KW-0660">Purine salvage</keyword>
<feature type="domain" description="Phosphoribosyltransferase" evidence="7">
    <location>
        <begin position="27"/>
        <end position="136"/>
    </location>
</feature>
<dbReference type="GO" id="GO:0006166">
    <property type="term" value="P:purine ribonucleoside salvage"/>
    <property type="evidence" value="ECO:0007669"/>
    <property type="project" value="UniProtKB-KW"/>
</dbReference>